<evidence type="ECO:0000256" key="4">
    <source>
        <dbReference type="ARBA" id="ARBA00022989"/>
    </source>
</evidence>
<name>A0ABT2NDD6_9CYAN</name>
<feature type="topological domain" description="Lumenal" evidence="8">
    <location>
        <begin position="26"/>
        <end position="41"/>
    </location>
</feature>
<comment type="similarity">
    <text evidence="8">Belongs to the PsbY family.</text>
</comment>
<feature type="topological domain" description="Lumenal" evidence="8">
    <location>
        <begin position="1"/>
        <end position="6"/>
    </location>
</feature>
<evidence type="ECO:0000313" key="10">
    <source>
        <dbReference type="Proteomes" id="UP001525961"/>
    </source>
</evidence>
<comment type="subunit">
    <text evidence="8">PSII is composed of 1 copy each of membrane proteins PsbA, PsbB, PsbC, PsbD, PsbE, PsbF, PsbH, PsbI, PsbJ, PsbK, PsbL, PsbM, PsbT, PsbX, PsbY, PsbZ, Psb30/Ycf12, peripheral proteins PsbO, CyanoQ (PsbQ), PsbU, PsbV and a large number of cofactors. It forms dimeric complexes.</text>
</comment>
<keyword evidence="10" id="KW-1185">Reference proteome</keyword>
<dbReference type="InterPro" id="IPR009388">
    <property type="entry name" value="PSII_PsbY"/>
</dbReference>
<keyword evidence="7 8" id="KW-0604">Photosystem II</keyword>
<evidence type="ECO:0000256" key="8">
    <source>
        <dbReference type="HAMAP-Rule" id="MF_00717"/>
    </source>
</evidence>
<gene>
    <name evidence="8" type="primary">psbY</name>
    <name evidence="9" type="ORF">NG792_23535</name>
</gene>
<dbReference type="Proteomes" id="UP001525961">
    <property type="component" value="Unassembled WGS sequence"/>
</dbReference>
<keyword evidence="5 8" id="KW-0793">Thylakoid</keyword>
<keyword evidence="3 8" id="KW-0812">Transmembrane</keyword>
<accession>A0ABT2NDD6</accession>
<proteinExistence type="inferred from homology"/>
<comment type="function">
    <text evidence="8">Loosely associated component of the core of photosystem II (PSII). PSII is a light-driven water plastoquinone oxidoreductase, using light energy to abstract electrons from H(2)O, generating a proton gradient subsequently used for ATP formation.</text>
</comment>
<evidence type="ECO:0000256" key="6">
    <source>
        <dbReference type="ARBA" id="ARBA00023136"/>
    </source>
</evidence>
<evidence type="ECO:0000256" key="1">
    <source>
        <dbReference type="ARBA" id="ARBA00004370"/>
    </source>
</evidence>
<keyword evidence="4 8" id="KW-1133">Transmembrane helix</keyword>
<sequence>MDFDWRILVVLFPIIAAGSWALFNVAKVAIAQIQNFLNKQA</sequence>
<comment type="subcellular location">
    <subcellularLocation>
        <location evidence="8">Cellular thylakoid membrane</location>
        <topology evidence="8">Single-pass membrane protein</topology>
    </subcellularLocation>
    <subcellularLocation>
        <location evidence="1">Membrane</location>
    </subcellularLocation>
</comment>
<comment type="caution">
    <text evidence="9">The sequence shown here is derived from an EMBL/GenBank/DDBJ whole genome shotgun (WGS) entry which is preliminary data.</text>
</comment>
<evidence type="ECO:0000256" key="5">
    <source>
        <dbReference type="ARBA" id="ARBA00023078"/>
    </source>
</evidence>
<dbReference type="EMBL" id="JAMXFA010000042">
    <property type="protein sequence ID" value="MCT7980703.1"/>
    <property type="molecule type" value="Genomic_DNA"/>
</dbReference>
<dbReference type="HAMAP" id="MF_00717">
    <property type="entry name" value="PSII_PsbY"/>
    <property type="match status" value="1"/>
</dbReference>
<dbReference type="RefSeq" id="WP_261201175.1">
    <property type="nucleotide sequence ID" value="NZ_JAMXFA010000042.1"/>
</dbReference>
<protein>
    <recommendedName>
        <fullName evidence="8">Photosystem II reaction center protein Y</fullName>
    </recommendedName>
</protein>
<evidence type="ECO:0000256" key="7">
    <source>
        <dbReference type="ARBA" id="ARBA00023276"/>
    </source>
</evidence>
<evidence type="ECO:0000256" key="3">
    <source>
        <dbReference type="ARBA" id="ARBA00022692"/>
    </source>
</evidence>
<keyword evidence="6 8" id="KW-0472">Membrane</keyword>
<dbReference type="Pfam" id="PF06298">
    <property type="entry name" value="PsbY"/>
    <property type="match status" value="1"/>
</dbReference>
<organism evidence="9 10">
    <name type="scientific">Laspinema olomoucense D3b</name>
    <dbReference type="NCBI Taxonomy" id="2953688"/>
    <lineage>
        <taxon>Bacteria</taxon>
        <taxon>Bacillati</taxon>
        <taxon>Cyanobacteriota</taxon>
        <taxon>Cyanophyceae</taxon>
        <taxon>Oscillatoriophycideae</taxon>
        <taxon>Oscillatoriales</taxon>
        <taxon>Laspinemataceae</taxon>
        <taxon>Laspinema</taxon>
        <taxon>Laspinema olomoucense</taxon>
    </lineage>
</organism>
<evidence type="ECO:0000256" key="2">
    <source>
        <dbReference type="ARBA" id="ARBA00022531"/>
    </source>
</evidence>
<keyword evidence="2 8" id="KW-0602">Photosynthesis</keyword>
<reference evidence="9 10" key="1">
    <citation type="journal article" date="2022" name="Front. Microbiol.">
        <title>High genomic differentiation and limited gene flow indicate recent cryptic speciation within the genus Laspinema (cyanobacteria).</title>
        <authorList>
            <person name="Stanojkovic A."/>
            <person name="Skoupy S."/>
            <person name="Skaloud P."/>
            <person name="Dvorak P."/>
        </authorList>
    </citation>
    <scope>NUCLEOTIDE SEQUENCE [LARGE SCALE GENOMIC DNA]</scope>
    <source>
        <strain evidence="9 10">D3b</strain>
    </source>
</reference>
<evidence type="ECO:0000313" key="9">
    <source>
        <dbReference type="EMBL" id="MCT7980703.1"/>
    </source>
</evidence>